<dbReference type="Pfam" id="PF13432">
    <property type="entry name" value="TPR_16"/>
    <property type="match status" value="2"/>
</dbReference>
<comment type="caution">
    <text evidence="3">The sequence shown here is derived from an EMBL/GenBank/DDBJ whole genome shotgun (WGS) entry which is preliminary data.</text>
</comment>
<keyword evidence="2" id="KW-0732">Signal</keyword>
<evidence type="ECO:0000256" key="2">
    <source>
        <dbReference type="SAM" id="SignalP"/>
    </source>
</evidence>
<dbReference type="InterPro" id="IPR019734">
    <property type="entry name" value="TPR_rpt"/>
</dbReference>
<keyword evidence="1" id="KW-0802">TPR repeat</keyword>
<dbReference type="Pfam" id="PF12895">
    <property type="entry name" value="ANAPC3"/>
    <property type="match status" value="1"/>
</dbReference>
<evidence type="ECO:0000313" key="3">
    <source>
        <dbReference type="EMBL" id="MFC4632473.1"/>
    </source>
</evidence>
<sequence>MQKLITVLTAFLLYTSILSAQQTAIYTDDLVKYNKALSLYNSQQYLAAQTLFGEVKDETTDTTIQGDCAYYIANAAVRLNQQGADNLMQGFVNDYPTSTKRNSAFLDVASFYFDNGKYAYARKWYDRVDEDNLTGSARETYDFNNGYSYYKSKQYDQAKKYLNRVRDSQKYGSQAKYYLGFMAYEGDDYQEADELFDAVEDKEDYKEELAYFKADLNFKLGKFDQAIAEGTSQLPTANPKEKSELNKIIGESYFNQEKYAEALPYLKEYKGKRGKWNNTDYYQLGYAYYKQGDYENAINEFNKIVDGKNSVAQNAYYHLAESYLKTDKKQQALNAFKNASEMEFDAKIKEDSGLNYAKLSYEIGNAYQTVPQVLANYMEEYPNTPAKEALEALLIDSYITSKNYKEALVLLKKSNSFESKVAYQKVAFYRGVELYNEGNYIEAQAMFKKSLEEPRDEQFVARATYWNAECDYVLGNHKEAVIGYKQYAQNSNASATPEYQDLNYNIAYAYFSDKDYENAASYFEKFTNQSSEDKVLLNDAYLRLGDSRFISSKYWPALEAYNKAIEINATDNDYATFQKSMSYGFVNRNADKINGLKNFAQSFPKSSYRDDALYELGNVYVSQDNSDLAIAAYDQLVRDVPGSSYVSKALLKKALIYDNNNQSDQAISILKKVASSYPGTPEALQAVTTAKLIYIDLGRVNEYGQWVSTLDFIDVEDAELDDAAYASAEKQYLENNATQAMRLLDEYLESYPNGQHALKAHFYLAQLAFAKADYPTTIPHYQFVIAKERSEFTEQALARLGQVFLSQESYTEAIPVLQRLETEADFPQNVIFAQSNLMKSHYELENYADAVTYAEKVLTNTKIDNAVKSDAQVIIARASIKTGDEDRAKIAYTKVQSIATGALAAEALYYDAYFKHKDNDFKGSNTAVQELARDYSGYKEFGAKGLVLMAKNFYALEDAYQATYILESVITNFSDYPAIVKEAQQQLALIKTNEAKTNSSVEDGGN</sequence>
<keyword evidence="4" id="KW-1185">Reference proteome</keyword>
<dbReference type="Proteomes" id="UP001596043">
    <property type="component" value="Unassembled WGS sequence"/>
</dbReference>
<evidence type="ECO:0000313" key="4">
    <source>
        <dbReference type="Proteomes" id="UP001596043"/>
    </source>
</evidence>
<evidence type="ECO:0000256" key="1">
    <source>
        <dbReference type="PROSITE-ProRule" id="PRU00339"/>
    </source>
</evidence>
<feature type="repeat" description="TPR" evidence="1">
    <location>
        <begin position="313"/>
        <end position="346"/>
    </location>
</feature>
<dbReference type="PROSITE" id="PS50005">
    <property type="entry name" value="TPR"/>
    <property type="match status" value="4"/>
</dbReference>
<accession>A0ABV9HRI0</accession>
<dbReference type="InterPro" id="IPR011990">
    <property type="entry name" value="TPR-like_helical_dom_sf"/>
</dbReference>
<proteinExistence type="predicted"/>
<dbReference type="Pfam" id="PF13174">
    <property type="entry name" value="TPR_6"/>
    <property type="match status" value="2"/>
</dbReference>
<feature type="repeat" description="TPR" evidence="1">
    <location>
        <begin position="278"/>
        <end position="311"/>
    </location>
</feature>
<dbReference type="SMART" id="SM00028">
    <property type="entry name" value="TPR"/>
    <property type="match status" value="13"/>
</dbReference>
<dbReference type="SUPFAM" id="SSF48452">
    <property type="entry name" value="TPR-like"/>
    <property type="match status" value="3"/>
</dbReference>
<dbReference type="RefSeq" id="WP_379976672.1">
    <property type="nucleotide sequence ID" value="NZ_JBHSFV010000001.1"/>
</dbReference>
<reference evidence="4" key="1">
    <citation type="journal article" date="2019" name="Int. J. Syst. Evol. Microbiol.">
        <title>The Global Catalogue of Microorganisms (GCM) 10K type strain sequencing project: providing services to taxonomists for standard genome sequencing and annotation.</title>
        <authorList>
            <consortium name="The Broad Institute Genomics Platform"/>
            <consortium name="The Broad Institute Genome Sequencing Center for Infectious Disease"/>
            <person name="Wu L."/>
            <person name="Ma J."/>
        </authorList>
    </citation>
    <scope>NUCLEOTIDE SEQUENCE [LARGE SCALE GENOMIC DNA]</scope>
    <source>
        <strain evidence="4">YJ-61-S</strain>
    </source>
</reference>
<dbReference type="EMBL" id="JBHSFV010000001">
    <property type="protein sequence ID" value="MFC4632473.1"/>
    <property type="molecule type" value="Genomic_DNA"/>
</dbReference>
<dbReference type="Pfam" id="PF13181">
    <property type="entry name" value="TPR_8"/>
    <property type="match status" value="1"/>
</dbReference>
<feature type="chain" id="PRO_5046713453" evidence="2">
    <location>
        <begin position="21"/>
        <end position="1006"/>
    </location>
</feature>
<feature type="repeat" description="TPR" evidence="1">
    <location>
        <begin position="538"/>
        <end position="571"/>
    </location>
</feature>
<dbReference type="Gene3D" id="1.25.40.10">
    <property type="entry name" value="Tetratricopeptide repeat domain"/>
    <property type="match status" value="8"/>
</dbReference>
<protein>
    <submittedName>
        <fullName evidence="3">Tetratricopeptide repeat protein</fullName>
    </submittedName>
</protein>
<organism evidence="3 4">
    <name type="scientific">Dokdonia ponticola</name>
    <dbReference type="NCBI Taxonomy" id="2041041"/>
    <lineage>
        <taxon>Bacteria</taxon>
        <taxon>Pseudomonadati</taxon>
        <taxon>Bacteroidota</taxon>
        <taxon>Flavobacteriia</taxon>
        <taxon>Flavobacteriales</taxon>
        <taxon>Flavobacteriaceae</taxon>
        <taxon>Dokdonia</taxon>
    </lineage>
</organism>
<gene>
    <name evidence="3" type="ORF">ACFO3O_01030</name>
</gene>
<dbReference type="SUPFAM" id="SSF81901">
    <property type="entry name" value="HCP-like"/>
    <property type="match status" value="1"/>
</dbReference>
<feature type="signal peptide" evidence="2">
    <location>
        <begin position="1"/>
        <end position="20"/>
    </location>
</feature>
<dbReference type="PANTHER" id="PTHR12558:SF13">
    <property type="entry name" value="CELL DIVISION CYCLE PROTEIN 27 HOMOLOG"/>
    <property type="match status" value="1"/>
</dbReference>
<name>A0ABV9HRI0_9FLAO</name>
<feature type="repeat" description="TPR" evidence="1">
    <location>
        <begin position="610"/>
        <end position="643"/>
    </location>
</feature>
<dbReference type="PANTHER" id="PTHR12558">
    <property type="entry name" value="CELL DIVISION CYCLE 16,23,27"/>
    <property type="match status" value="1"/>
</dbReference>